<dbReference type="OrthoDB" id="5800592at2759"/>
<evidence type="ECO:0000313" key="3">
    <source>
        <dbReference type="Proteomes" id="UP000494206"/>
    </source>
</evidence>
<gene>
    <name evidence="2" type="ORF">CBOVIS_LOCUS1662</name>
</gene>
<proteinExistence type="predicted"/>
<dbReference type="PANTHER" id="PTHR22941">
    <property type="entry name" value="SERPENTINE RECEPTOR"/>
    <property type="match status" value="1"/>
</dbReference>
<feature type="transmembrane region" description="Helical" evidence="1">
    <location>
        <begin position="229"/>
        <end position="256"/>
    </location>
</feature>
<keyword evidence="1" id="KW-1133">Transmembrane helix</keyword>
<dbReference type="InterPro" id="IPR019422">
    <property type="entry name" value="7TM_GPCR_serpentine_rcpt_Srh"/>
</dbReference>
<feature type="transmembrane region" description="Helical" evidence="1">
    <location>
        <begin position="196"/>
        <end position="217"/>
    </location>
</feature>
<dbReference type="Pfam" id="PF10318">
    <property type="entry name" value="7TM_GPCR_Srh"/>
    <property type="match status" value="1"/>
</dbReference>
<dbReference type="InterPro" id="IPR053220">
    <property type="entry name" value="Nematode_rcpt-like_serp_H"/>
</dbReference>
<keyword evidence="1" id="KW-0812">Transmembrane</keyword>
<dbReference type="AlphaFoldDB" id="A0A8S1EE70"/>
<feature type="transmembrane region" description="Helical" evidence="1">
    <location>
        <begin position="92"/>
        <end position="113"/>
    </location>
</feature>
<keyword evidence="3" id="KW-1185">Reference proteome</keyword>
<feature type="transmembrane region" description="Helical" evidence="1">
    <location>
        <begin position="52"/>
        <end position="72"/>
    </location>
</feature>
<dbReference type="Proteomes" id="UP000494206">
    <property type="component" value="Unassembled WGS sequence"/>
</dbReference>
<dbReference type="PANTHER" id="PTHR22941:SF33">
    <property type="entry name" value="SERPENTINE RECEPTOR, CLASS H"/>
    <property type="match status" value="1"/>
</dbReference>
<name>A0A8S1EE70_9PELO</name>
<organism evidence="2 3">
    <name type="scientific">Caenorhabditis bovis</name>
    <dbReference type="NCBI Taxonomy" id="2654633"/>
    <lineage>
        <taxon>Eukaryota</taxon>
        <taxon>Metazoa</taxon>
        <taxon>Ecdysozoa</taxon>
        <taxon>Nematoda</taxon>
        <taxon>Chromadorea</taxon>
        <taxon>Rhabditida</taxon>
        <taxon>Rhabditina</taxon>
        <taxon>Rhabditomorpha</taxon>
        <taxon>Rhabditoidea</taxon>
        <taxon>Rhabditidae</taxon>
        <taxon>Peloderinae</taxon>
        <taxon>Caenorhabditis</taxon>
    </lineage>
</organism>
<feature type="transmembrane region" description="Helical" evidence="1">
    <location>
        <begin position="12"/>
        <end position="32"/>
    </location>
</feature>
<dbReference type="SUPFAM" id="SSF81321">
    <property type="entry name" value="Family A G protein-coupled receptor-like"/>
    <property type="match status" value="1"/>
</dbReference>
<feature type="transmembrane region" description="Helical" evidence="1">
    <location>
        <begin position="155"/>
        <end position="184"/>
    </location>
</feature>
<reference evidence="2 3" key="1">
    <citation type="submission" date="2020-04" db="EMBL/GenBank/DDBJ databases">
        <authorList>
            <person name="Laetsch R D."/>
            <person name="Stevens L."/>
            <person name="Kumar S."/>
            <person name="Blaxter L. M."/>
        </authorList>
    </citation>
    <scope>NUCLEOTIDE SEQUENCE [LARGE SCALE GENOMIC DNA]</scope>
</reference>
<comment type="caution">
    <text evidence="2">The sequence shown here is derived from an EMBL/GenBank/DDBJ whole genome shotgun (WGS) entry which is preliminary data.</text>
</comment>
<keyword evidence="1" id="KW-0472">Membrane</keyword>
<accession>A0A8S1EE70</accession>
<evidence type="ECO:0008006" key="4">
    <source>
        <dbReference type="Google" id="ProtNLM"/>
    </source>
</evidence>
<evidence type="ECO:0000313" key="2">
    <source>
        <dbReference type="EMBL" id="CAB3398383.1"/>
    </source>
</evidence>
<evidence type="ECO:0000256" key="1">
    <source>
        <dbReference type="SAM" id="Phobius"/>
    </source>
</evidence>
<dbReference type="EMBL" id="CADEPM010000001">
    <property type="protein sequence ID" value="CAB3398383.1"/>
    <property type="molecule type" value="Genomic_DNA"/>
</dbReference>
<sequence length="292" mass="33206">MHGFKWCLFNLQIWIYFTDLLASVLIAPRFYFCMIGGRAHGYLFKLGMTVPQLIYIGFGACGFMIASIAVLFIYRHQAVVPAGSLTKLKTRYVVIIVIINFLIYGNMTLPAVFTAPINQLQAIIDFLKIERCPPKDILDPAVYLLQFDYKTLLPYLIFLLVFIGSECGLLALHTSWLLFFSTLFQNLSKKTRRMQIKFLASLAAQIAIPTTLCYAPIGYCLVTTMIDHYWQLANDICVFVFTSHGLVSSICLLLFYDCYRDFLLNLLFGACQLRFNKNSTHPSEPGSLVTVF</sequence>
<protein>
    <recommendedName>
        <fullName evidence="4">Serpentine Receptor, class H</fullName>
    </recommendedName>
</protein>